<reference evidence="1 2" key="1">
    <citation type="submission" date="2016-10" db="EMBL/GenBank/DDBJ databases">
        <title>Flavobacterium gilvum sp. nov., isolated from stream water.</title>
        <authorList>
            <person name="Shin S.-K."/>
            <person name="Cho Y.-J."/>
            <person name="Yi H."/>
        </authorList>
    </citation>
    <scope>NUCLEOTIDE SEQUENCE [LARGE SCALE GENOMIC DNA]</scope>
    <source>
        <strain evidence="1 2">EM1308</strain>
    </source>
</reference>
<keyword evidence="2" id="KW-1185">Reference proteome</keyword>
<dbReference type="EMBL" id="CP017479">
    <property type="protein sequence ID" value="AOW08433.1"/>
    <property type="molecule type" value="Genomic_DNA"/>
</dbReference>
<name>A0AAC9I3Z3_9FLAO</name>
<sequence length="187" mass="21225">MKNFLLAIALCGLTITVKSQNASVEKSTFGIQTGLLGLWVHNETKLTNQIALRSELGLDSGIWGGDFYDKTGFSMTPVITAEPRWYYNLNKRENKSKRVDGNSGNFISLKTSYHPDWFVISNYDNVNIISDISIIPTWGIRRNIGKHFNYETGIGIGYQYIFAKQAGYLENESNTILNLHLRIGYRF</sequence>
<protein>
    <submittedName>
        <fullName evidence="1">Uncharacterized protein</fullName>
    </submittedName>
</protein>
<organism evidence="1 2">
    <name type="scientific">Flavobacterium gilvum</name>
    <dbReference type="NCBI Taxonomy" id="1492737"/>
    <lineage>
        <taxon>Bacteria</taxon>
        <taxon>Pseudomonadati</taxon>
        <taxon>Bacteroidota</taxon>
        <taxon>Flavobacteriia</taxon>
        <taxon>Flavobacteriales</taxon>
        <taxon>Flavobacteriaceae</taxon>
        <taxon>Flavobacterium</taxon>
    </lineage>
</organism>
<dbReference type="Proteomes" id="UP000175968">
    <property type="component" value="Chromosome"/>
</dbReference>
<evidence type="ECO:0000313" key="1">
    <source>
        <dbReference type="EMBL" id="AOW08433.1"/>
    </source>
</evidence>
<dbReference type="AlphaFoldDB" id="A0AAC9I3Z3"/>
<gene>
    <name evidence="1" type="ORF">EM308_02355</name>
</gene>
<dbReference type="KEGG" id="fgl:EM308_02355"/>
<dbReference type="RefSeq" id="WP_035638432.1">
    <property type="nucleotide sequence ID" value="NZ_CP017479.1"/>
</dbReference>
<accession>A0AAC9I3Z3</accession>
<proteinExistence type="predicted"/>
<evidence type="ECO:0000313" key="2">
    <source>
        <dbReference type="Proteomes" id="UP000175968"/>
    </source>
</evidence>